<evidence type="ECO:0000313" key="3">
    <source>
        <dbReference type="EMBL" id="TVO38771.1"/>
    </source>
</evidence>
<sequence>MSDLDSTLPNSLHSRITAKSEQSIWPMMIFKHIVGQKLLKTFSIVSIIFLFSTTWLAITQWQTSRDQLDILNHQLQFYKEQYQLQLATNQNLQDALQEQDHDQIDNLDDDSIVPPAINFEQALATIDNSEQITFPLPPAIEASLFRMIPNDIPVEYRRISSPYGERLHPISGKWKRHLGTDLTCPLGTPIFATADGVVEMTRASNQGYGNLLKIRHGLGFATLYAHLNQFAVKPGQFVEKGDRIGFCGSSGNSTGSHLHYEVRFIGKTLDPQDFMQWQPENIEQLFNKQSYVPWANLVKQLNRTVNLQLLLAMSSKQPINDIVNQSRKLTQQNKIKKKEGLQDFGIEEGGWVTVEE</sequence>
<name>A0A557PDP3_9VIBR</name>
<dbReference type="GO" id="GO:0004222">
    <property type="term" value="F:metalloendopeptidase activity"/>
    <property type="evidence" value="ECO:0007669"/>
    <property type="project" value="TreeGrafter"/>
</dbReference>
<organism evidence="3 4">
    <name type="scientific">Vibrio algivorus</name>
    <dbReference type="NCBI Taxonomy" id="1667024"/>
    <lineage>
        <taxon>Bacteria</taxon>
        <taxon>Pseudomonadati</taxon>
        <taxon>Pseudomonadota</taxon>
        <taxon>Gammaproteobacteria</taxon>
        <taxon>Vibrionales</taxon>
        <taxon>Vibrionaceae</taxon>
        <taxon>Vibrio</taxon>
    </lineage>
</organism>
<dbReference type="InterPro" id="IPR050570">
    <property type="entry name" value="Cell_wall_metabolism_enzyme"/>
</dbReference>
<evidence type="ECO:0000313" key="4">
    <source>
        <dbReference type="Proteomes" id="UP000319828"/>
    </source>
</evidence>
<dbReference type="CDD" id="cd12797">
    <property type="entry name" value="M23_peptidase"/>
    <property type="match status" value="1"/>
</dbReference>
<comment type="caution">
    <text evidence="3">The sequence shown here is derived from an EMBL/GenBank/DDBJ whole genome shotgun (WGS) entry which is preliminary data.</text>
</comment>
<dbReference type="Gene3D" id="2.70.70.10">
    <property type="entry name" value="Glucose Permease (Domain IIA)"/>
    <property type="match status" value="1"/>
</dbReference>
<accession>A0A557PDP3</accession>
<proteinExistence type="predicted"/>
<dbReference type="Pfam" id="PF01551">
    <property type="entry name" value="Peptidase_M23"/>
    <property type="match status" value="1"/>
</dbReference>
<evidence type="ECO:0000259" key="2">
    <source>
        <dbReference type="Pfam" id="PF01551"/>
    </source>
</evidence>
<dbReference type="AlphaFoldDB" id="A0A557PDP3"/>
<reference evidence="3 4" key="1">
    <citation type="submission" date="2019-07" db="EMBL/GenBank/DDBJ databases">
        <title>The draft genome sequence of Vibrio algivorus M1486.</title>
        <authorList>
            <person name="Meng X."/>
        </authorList>
    </citation>
    <scope>NUCLEOTIDE SEQUENCE [LARGE SCALE GENOMIC DNA]</scope>
    <source>
        <strain evidence="3 4">M1486</strain>
    </source>
</reference>
<gene>
    <name evidence="3" type="ORF">FOF44_03510</name>
</gene>
<dbReference type="SUPFAM" id="SSF51261">
    <property type="entry name" value="Duplicated hybrid motif"/>
    <property type="match status" value="1"/>
</dbReference>
<dbReference type="EMBL" id="VMKJ01000004">
    <property type="protein sequence ID" value="TVO38771.1"/>
    <property type="molecule type" value="Genomic_DNA"/>
</dbReference>
<keyword evidence="1" id="KW-0732">Signal</keyword>
<dbReference type="OrthoDB" id="9805070at2"/>
<dbReference type="RefSeq" id="WP_144387501.1">
    <property type="nucleotide sequence ID" value="NZ_CANNCB010000010.1"/>
</dbReference>
<dbReference type="Proteomes" id="UP000319828">
    <property type="component" value="Unassembled WGS sequence"/>
</dbReference>
<dbReference type="PANTHER" id="PTHR21666">
    <property type="entry name" value="PEPTIDASE-RELATED"/>
    <property type="match status" value="1"/>
</dbReference>
<dbReference type="InterPro" id="IPR016047">
    <property type="entry name" value="M23ase_b-sheet_dom"/>
</dbReference>
<protein>
    <submittedName>
        <fullName evidence="3">M23 family metallopeptidase</fullName>
    </submittedName>
</protein>
<evidence type="ECO:0000256" key="1">
    <source>
        <dbReference type="ARBA" id="ARBA00022729"/>
    </source>
</evidence>
<dbReference type="FunFam" id="2.70.70.10:FF:000006">
    <property type="entry name" value="M23 family peptidase"/>
    <property type="match status" value="1"/>
</dbReference>
<feature type="domain" description="M23ase beta-sheet core" evidence="2">
    <location>
        <begin position="176"/>
        <end position="271"/>
    </location>
</feature>
<dbReference type="PANTHER" id="PTHR21666:SF289">
    <property type="entry name" value="L-ALA--D-GLU ENDOPEPTIDASE"/>
    <property type="match status" value="1"/>
</dbReference>
<dbReference type="InterPro" id="IPR011055">
    <property type="entry name" value="Dup_hybrid_motif"/>
</dbReference>